<reference evidence="4 5" key="1">
    <citation type="journal article" date="2018" name="Science">
        <title>The opium poppy genome and morphinan production.</title>
        <authorList>
            <person name="Guo L."/>
            <person name="Winzer T."/>
            <person name="Yang X."/>
            <person name="Li Y."/>
            <person name="Ning Z."/>
            <person name="He Z."/>
            <person name="Teodor R."/>
            <person name="Lu Y."/>
            <person name="Bowser T.A."/>
            <person name="Graham I.A."/>
            <person name="Ye K."/>
        </authorList>
    </citation>
    <scope>NUCLEOTIDE SEQUENCE [LARGE SCALE GENOMIC DNA]</scope>
    <source>
        <strain evidence="5">cv. HN1</strain>
        <tissue evidence="4">Leaves</tissue>
    </source>
</reference>
<dbReference type="Pfam" id="PF00888">
    <property type="entry name" value="Cullin"/>
    <property type="match status" value="1"/>
</dbReference>
<gene>
    <name evidence="4" type="ORF">C5167_009414</name>
</gene>
<keyword evidence="2" id="KW-1133">Transmembrane helix</keyword>
<dbReference type="Proteomes" id="UP000316621">
    <property type="component" value="Chromosome 6"/>
</dbReference>
<proteinExistence type="inferred from homology"/>
<dbReference type="SUPFAM" id="SSF74788">
    <property type="entry name" value="Cullin repeat-like"/>
    <property type="match status" value="1"/>
</dbReference>
<dbReference type="InterPro" id="IPR001373">
    <property type="entry name" value="Cullin_N"/>
</dbReference>
<dbReference type="PANTHER" id="PTHR11932">
    <property type="entry name" value="CULLIN"/>
    <property type="match status" value="1"/>
</dbReference>
<evidence type="ECO:0000313" key="5">
    <source>
        <dbReference type="Proteomes" id="UP000316621"/>
    </source>
</evidence>
<evidence type="ECO:0000256" key="2">
    <source>
        <dbReference type="SAM" id="Phobius"/>
    </source>
</evidence>
<dbReference type="EMBL" id="CM010720">
    <property type="protein sequence ID" value="RZC65722.1"/>
    <property type="molecule type" value="Genomic_DNA"/>
</dbReference>
<evidence type="ECO:0000313" key="4">
    <source>
        <dbReference type="EMBL" id="RZC65722.1"/>
    </source>
</evidence>
<dbReference type="GO" id="GO:0006511">
    <property type="term" value="P:ubiquitin-dependent protein catabolic process"/>
    <property type="evidence" value="ECO:0007669"/>
    <property type="project" value="InterPro"/>
</dbReference>
<sequence length="469" mass="54206">MDRPVILLDYGWRLMQTGITKLIKILEGLPEPQFNFAIRILEEICYAFLVVLVYVIVLPSLREKHDEFLLRELEKRSLPPLNDVGLLCFRKLVYKEIKVRAREAVISLINQEREGEQIDRALLKNVLAIFVDIGMGNMEYYVNDFETELLSDTARYYSRKASNWIQEDSCQEYMMIKVEECLKREKDRVTHYLHSSTEEKLIEQVQEQLLSKVSQHLEKEHSGSYPLLREDKTENSTRMHHLFSKIPKGLFPVPLMSKQDFLDYQEQGTLLLASKGCDGDCLSCDSGCTYYDEVARDYVITAKPKKGSKALMKGGVWHVEDSTEKYVLYEDYVALLSGPVKWAGQILAYVEVEVEGRRALGGTVNFDFLDPIIKAKYADKLQEVMKNGGPSEGVRVKSMTLIFGALSTRPGEFEIRYYYFSNNRDCLHGFDVYNFECAGSEELQAYPLMCEWRRGMTVEQLRDLHQSDE</sequence>
<feature type="transmembrane region" description="Helical" evidence="2">
    <location>
        <begin position="36"/>
        <end position="61"/>
    </location>
</feature>
<dbReference type="Gene3D" id="1.20.1310.10">
    <property type="entry name" value="Cullin Repeats"/>
    <property type="match status" value="1"/>
</dbReference>
<dbReference type="InterPro" id="IPR016159">
    <property type="entry name" value="Cullin_repeat-like_dom_sf"/>
</dbReference>
<dbReference type="STRING" id="3469.A0A4Y7K076"/>
<dbReference type="InterPro" id="IPR045093">
    <property type="entry name" value="Cullin"/>
</dbReference>
<keyword evidence="2" id="KW-0472">Membrane</keyword>
<keyword evidence="2" id="KW-0812">Transmembrane</keyword>
<name>A0A4Y7K076_PAPSO</name>
<accession>A0A4Y7K076</accession>
<evidence type="ECO:0000256" key="1">
    <source>
        <dbReference type="ARBA" id="ARBA00006019"/>
    </source>
</evidence>
<comment type="similarity">
    <text evidence="1">Belongs to the cullin family.</text>
</comment>
<dbReference type="GO" id="GO:0031625">
    <property type="term" value="F:ubiquitin protein ligase binding"/>
    <property type="evidence" value="ECO:0007669"/>
    <property type="project" value="InterPro"/>
</dbReference>
<dbReference type="AlphaFoldDB" id="A0A4Y7K076"/>
<protein>
    <recommendedName>
        <fullName evidence="3">Cullin N-terminal domain-containing protein</fullName>
    </recommendedName>
</protein>
<keyword evidence="5" id="KW-1185">Reference proteome</keyword>
<feature type="domain" description="Cullin N-terminal" evidence="3">
    <location>
        <begin position="75"/>
        <end position="250"/>
    </location>
</feature>
<dbReference type="Gramene" id="RZC65722">
    <property type="protein sequence ID" value="RZC65722"/>
    <property type="gene ID" value="C5167_009414"/>
</dbReference>
<organism evidence="4 5">
    <name type="scientific">Papaver somniferum</name>
    <name type="common">Opium poppy</name>
    <dbReference type="NCBI Taxonomy" id="3469"/>
    <lineage>
        <taxon>Eukaryota</taxon>
        <taxon>Viridiplantae</taxon>
        <taxon>Streptophyta</taxon>
        <taxon>Embryophyta</taxon>
        <taxon>Tracheophyta</taxon>
        <taxon>Spermatophyta</taxon>
        <taxon>Magnoliopsida</taxon>
        <taxon>Ranunculales</taxon>
        <taxon>Papaveraceae</taxon>
        <taxon>Papaveroideae</taxon>
        <taxon>Papaver</taxon>
    </lineage>
</organism>
<dbReference type="FunFam" id="1.20.1310.10:FF:000001">
    <property type="entry name" value="Cullin 3"/>
    <property type="match status" value="1"/>
</dbReference>
<evidence type="ECO:0000259" key="3">
    <source>
        <dbReference type="Pfam" id="PF00888"/>
    </source>
</evidence>